<accession>A0ABQ5HS68</accession>
<feature type="region of interest" description="Disordered" evidence="1">
    <location>
        <begin position="339"/>
        <end position="487"/>
    </location>
</feature>
<feature type="compositionally biased region" description="Acidic residues" evidence="1">
    <location>
        <begin position="424"/>
        <end position="439"/>
    </location>
</feature>
<keyword evidence="3" id="KW-1185">Reference proteome</keyword>
<feature type="compositionally biased region" description="Basic and acidic residues" evidence="1">
    <location>
        <begin position="352"/>
        <end position="394"/>
    </location>
</feature>
<name>A0ABQ5HS68_9ASTR</name>
<protein>
    <submittedName>
        <fullName evidence="2">Uncharacterized protein</fullName>
    </submittedName>
</protein>
<gene>
    <name evidence="2" type="ORF">Tco_1079484</name>
</gene>
<feature type="compositionally biased region" description="Basic and acidic residues" evidence="1">
    <location>
        <begin position="402"/>
        <end position="423"/>
    </location>
</feature>
<feature type="compositionally biased region" description="Pro residues" evidence="1">
    <location>
        <begin position="584"/>
        <end position="598"/>
    </location>
</feature>
<organism evidence="2 3">
    <name type="scientific">Tanacetum coccineum</name>
    <dbReference type="NCBI Taxonomy" id="301880"/>
    <lineage>
        <taxon>Eukaryota</taxon>
        <taxon>Viridiplantae</taxon>
        <taxon>Streptophyta</taxon>
        <taxon>Embryophyta</taxon>
        <taxon>Tracheophyta</taxon>
        <taxon>Spermatophyta</taxon>
        <taxon>Magnoliopsida</taxon>
        <taxon>eudicotyledons</taxon>
        <taxon>Gunneridae</taxon>
        <taxon>Pentapetalae</taxon>
        <taxon>asterids</taxon>
        <taxon>campanulids</taxon>
        <taxon>Asterales</taxon>
        <taxon>Asteraceae</taxon>
        <taxon>Asteroideae</taxon>
        <taxon>Anthemideae</taxon>
        <taxon>Anthemidinae</taxon>
        <taxon>Tanacetum</taxon>
    </lineage>
</organism>
<comment type="caution">
    <text evidence="2">The sequence shown here is derived from an EMBL/GenBank/DDBJ whole genome shotgun (WGS) entry which is preliminary data.</text>
</comment>
<proteinExistence type="predicted"/>
<feature type="region of interest" description="Disordered" evidence="1">
    <location>
        <begin position="580"/>
        <end position="609"/>
    </location>
</feature>
<feature type="region of interest" description="Disordered" evidence="1">
    <location>
        <begin position="221"/>
        <end position="267"/>
    </location>
</feature>
<evidence type="ECO:0000313" key="3">
    <source>
        <dbReference type="Proteomes" id="UP001151760"/>
    </source>
</evidence>
<feature type="compositionally biased region" description="Polar residues" evidence="1">
    <location>
        <begin position="231"/>
        <end position="240"/>
    </location>
</feature>
<dbReference type="EMBL" id="BQNB010019941">
    <property type="protein sequence ID" value="GJT90639.1"/>
    <property type="molecule type" value="Genomic_DNA"/>
</dbReference>
<feature type="compositionally biased region" description="Basic residues" evidence="1">
    <location>
        <begin position="248"/>
        <end position="257"/>
    </location>
</feature>
<reference evidence="2" key="1">
    <citation type="journal article" date="2022" name="Int. J. Mol. Sci.">
        <title>Draft Genome of Tanacetum Coccineum: Genomic Comparison of Closely Related Tanacetum-Family Plants.</title>
        <authorList>
            <person name="Yamashiro T."/>
            <person name="Shiraishi A."/>
            <person name="Nakayama K."/>
            <person name="Satake H."/>
        </authorList>
    </citation>
    <scope>NUCLEOTIDE SEQUENCE</scope>
</reference>
<evidence type="ECO:0000256" key="1">
    <source>
        <dbReference type="SAM" id="MobiDB-lite"/>
    </source>
</evidence>
<sequence>MSSITAQQTKLDLELVLKEKRLEIGKCNGRLNPGKKQREPTFQVVLDALALTPCYFAFLITADVPEVYMHQFWDSIHKYENSCRFRMDKKKKFDLNLEIFKDIFLIYPRVHGQNFDELPTDKDIVSFFKELGHTGEIKSLSGKTTGLDKIHLSRAQILWGMYYKKNVDYVELLWEDFTYQIDNRESQIYEARLPKSMTSPEMRESKAYKTYLGYATGATPPKKARKFKKPTSPQLTTIPFSSEEPTRKTKRVKRPAKKSSSAPTTGVIIRDTPAVSLSKKKEKVTVEKRKGIDLLFEAALTEEAQYEEVRKKSLRDFHKTHPSGSGTVTKIIPSAAKIKPSVTNEGTGVKPRVSDVTEEESTKSEAESWGKDEDDSNNDHDSRSEGSDQERDSGDDNTQSDSENRSDSGHKTNKNESGSKSDQEENEEEIEDDKEEEKEESVKTPSNDTDDEDETKIKDKAEGDEDEGMDYTTNQFDDDVNVSLNEPVDTDKGFIQKEGTDAEMINKTEVLVTSSSHSSDLASEFLNFSDIPHTDAEIVSPLDVPVHHEVPSNQTPTLLTVPVLVITEFSLVYTTVIPQSLPSFTPPPPQSTPTPPPATEATNPPSALPNFASVFQFNDRVSALKKDVVELKRNDPLNT</sequence>
<evidence type="ECO:0000313" key="2">
    <source>
        <dbReference type="EMBL" id="GJT90639.1"/>
    </source>
</evidence>
<dbReference type="Proteomes" id="UP001151760">
    <property type="component" value="Unassembled WGS sequence"/>
</dbReference>
<reference evidence="2" key="2">
    <citation type="submission" date="2022-01" db="EMBL/GenBank/DDBJ databases">
        <authorList>
            <person name="Yamashiro T."/>
            <person name="Shiraishi A."/>
            <person name="Satake H."/>
            <person name="Nakayama K."/>
        </authorList>
    </citation>
    <scope>NUCLEOTIDE SEQUENCE</scope>
</reference>